<proteinExistence type="predicted"/>
<dbReference type="GeneID" id="35767561"/>
<dbReference type="GO" id="GO:0016020">
    <property type="term" value="C:membrane"/>
    <property type="evidence" value="ECO:0007669"/>
    <property type="project" value="InterPro"/>
</dbReference>
<dbReference type="InterPro" id="IPR033887">
    <property type="entry name" value="PTS_IIA_man"/>
</dbReference>
<evidence type="ECO:0000256" key="6">
    <source>
        <dbReference type="ARBA" id="ARBA00022683"/>
    </source>
</evidence>
<evidence type="ECO:0000256" key="1">
    <source>
        <dbReference type="ARBA" id="ARBA00004496"/>
    </source>
</evidence>
<reference evidence="9" key="2">
    <citation type="submission" date="2022-09" db="EMBL/GenBank/DDBJ databases">
        <title>Aerococcus urinae taxonomy study.</title>
        <authorList>
            <person name="Christensen J."/>
            <person name="Senneby E."/>
        </authorList>
    </citation>
    <scope>NUCLEOTIDE SEQUENCE</scope>
    <source>
        <strain evidence="9">NLD-066-U95</strain>
    </source>
</reference>
<protein>
    <submittedName>
        <fullName evidence="10">PTS sugar transporter subunit IIA</fullName>
    </submittedName>
</protein>
<dbReference type="GO" id="GO:0009401">
    <property type="term" value="P:phosphoenolpyruvate-dependent sugar phosphotransferase system"/>
    <property type="evidence" value="ECO:0007669"/>
    <property type="project" value="UniProtKB-KW"/>
</dbReference>
<keyword evidence="5" id="KW-0808">Transferase</keyword>
<keyword evidence="12" id="KW-1185">Reference proteome</keyword>
<keyword evidence="3" id="KW-0963">Cytoplasm</keyword>
<dbReference type="InterPro" id="IPR004701">
    <property type="entry name" value="PTS_EIIA_man-typ"/>
</dbReference>
<keyword evidence="6" id="KW-0598">Phosphotransferase system</keyword>
<dbReference type="Pfam" id="PF03610">
    <property type="entry name" value="EIIA-man"/>
    <property type="match status" value="1"/>
</dbReference>
<gene>
    <name evidence="10" type="ORF">I6G68_02000</name>
    <name evidence="9" type="ORF">ODY43_02860</name>
</gene>
<dbReference type="PANTHER" id="PTHR33799">
    <property type="entry name" value="PTS PERMEASE-RELATED-RELATED"/>
    <property type="match status" value="1"/>
</dbReference>
<dbReference type="KEGG" id="aun:AWM73_08015"/>
<evidence type="ECO:0000256" key="4">
    <source>
        <dbReference type="ARBA" id="ARBA00022597"/>
    </source>
</evidence>
<accession>A0A0X8FFN3</accession>
<dbReference type="Proteomes" id="UP001069145">
    <property type="component" value="Unassembled WGS sequence"/>
</dbReference>
<evidence type="ECO:0000256" key="5">
    <source>
        <dbReference type="ARBA" id="ARBA00022679"/>
    </source>
</evidence>
<dbReference type="SUPFAM" id="SSF53062">
    <property type="entry name" value="PTS system fructose IIA component-like"/>
    <property type="match status" value="1"/>
</dbReference>
<keyword evidence="2" id="KW-0813">Transport</keyword>
<dbReference type="CDD" id="cd00006">
    <property type="entry name" value="PTS_IIA_man"/>
    <property type="match status" value="1"/>
</dbReference>
<reference evidence="10 11" key="1">
    <citation type="submission" date="2020-12" db="EMBL/GenBank/DDBJ databases">
        <title>FDA dAtabase for Regulatory Grade micrObial Sequences (FDA-ARGOS): Supporting development and validation of Infectious Disease Dx tests.</title>
        <authorList>
            <person name="Sproer C."/>
            <person name="Gronow S."/>
            <person name="Severitt S."/>
            <person name="Schroder I."/>
            <person name="Tallon L."/>
            <person name="Sadzewicz L."/>
            <person name="Zhao X."/>
            <person name="Boylan J."/>
            <person name="Ott S."/>
            <person name="Bowen H."/>
            <person name="Vavikolanu K."/>
            <person name="Mehta A."/>
            <person name="Aluvathingal J."/>
            <person name="Nadendla S."/>
            <person name="Lowell S."/>
            <person name="Myers T."/>
            <person name="Yan Y."/>
            <person name="Sichtig H."/>
        </authorList>
    </citation>
    <scope>NUCLEOTIDE SEQUENCE [LARGE SCALE GENOMIC DNA]</scope>
    <source>
        <strain evidence="10 11">FDAARGOS_911</strain>
    </source>
</reference>
<dbReference type="EMBL" id="CP065662">
    <property type="protein sequence ID" value="QPS01872.1"/>
    <property type="molecule type" value="Genomic_DNA"/>
</dbReference>
<keyword evidence="4 10" id="KW-0762">Sugar transport</keyword>
<dbReference type="AlphaFoldDB" id="A0A0X8FFN3"/>
<evidence type="ECO:0000313" key="10">
    <source>
        <dbReference type="EMBL" id="QPS01872.1"/>
    </source>
</evidence>
<evidence type="ECO:0000313" key="11">
    <source>
        <dbReference type="Proteomes" id="UP000594771"/>
    </source>
</evidence>
<feature type="domain" description="PTS EIIA type-4" evidence="8">
    <location>
        <begin position="1"/>
        <end position="135"/>
    </location>
</feature>
<name>A0A0X8FFN3_9LACT</name>
<dbReference type="GO" id="GO:0016301">
    <property type="term" value="F:kinase activity"/>
    <property type="evidence" value="ECO:0007669"/>
    <property type="project" value="UniProtKB-KW"/>
</dbReference>
<sequence length="135" mass="14870">MKGIILASHGKLADGLYDALKMFSGDIEQIATLSLKPEADLKEFIDLLEEKIKLVDSGDGVTVFVDLLFGTPNNLSGKLLKDELYQEKVDIITGMNLPMVLEYTNSRTGSPSVDDIMSVGKEGIAYFNEILKDRQ</sequence>
<dbReference type="EMBL" id="JAOTML010000002">
    <property type="protein sequence ID" value="MCY3052919.1"/>
    <property type="molecule type" value="Genomic_DNA"/>
</dbReference>
<evidence type="ECO:0000313" key="9">
    <source>
        <dbReference type="EMBL" id="MCY3052919.1"/>
    </source>
</evidence>
<dbReference type="PROSITE" id="PS51096">
    <property type="entry name" value="PTS_EIIA_TYPE_4"/>
    <property type="match status" value="1"/>
</dbReference>
<dbReference type="Gene3D" id="3.40.50.510">
    <property type="entry name" value="Phosphotransferase system, mannose-type IIA component"/>
    <property type="match status" value="1"/>
</dbReference>
<evidence type="ECO:0000259" key="8">
    <source>
        <dbReference type="PROSITE" id="PS51096"/>
    </source>
</evidence>
<evidence type="ECO:0000256" key="3">
    <source>
        <dbReference type="ARBA" id="ARBA00022490"/>
    </source>
</evidence>
<keyword evidence="7" id="KW-0418">Kinase</keyword>
<dbReference type="GO" id="GO:0005737">
    <property type="term" value="C:cytoplasm"/>
    <property type="evidence" value="ECO:0007669"/>
    <property type="project" value="UniProtKB-SubCell"/>
</dbReference>
<dbReference type="Proteomes" id="UP000594771">
    <property type="component" value="Chromosome"/>
</dbReference>
<dbReference type="RefSeq" id="WP_060778853.1">
    <property type="nucleotide sequence ID" value="NZ_CAJHLF010000004.1"/>
</dbReference>
<comment type="subcellular location">
    <subcellularLocation>
        <location evidence="1">Cytoplasm</location>
    </subcellularLocation>
</comment>
<evidence type="ECO:0000256" key="7">
    <source>
        <dbReference type="ARBA" id="ARBA00022777"/>
    </source>
</evidence>
<evidence type="ECO:0000256" key="2">
    <source>
        <dbReference type="ARBA" id="ARBA00022448"/>
    </source>
</evidence>
<dbReference type="PANTHER" id="PTHR33799:SF1">
    <property type="entry name" value="PTS SYSTEM MANNOSE-SPECIFIC EIIAB COMPONENT-RELATED"/>
    <property type="match status" value="1"/>
</dbReference>
<dbReference type="InterPro" id="IPR051471">
    <property type="entry name" value="Bacterial_PTS_sugar_comp"/>
</dbReference>
<evidence type="ECO:0000313" key="12">
    <source>
        <dbReference type="Proteomes" id="UP001069145"/>
    </source>
</evidence>
<dbReference type="InterPro" id="IPR036662">
    <property type="entry name" value="PTS_EIIA_man-typ_sf"/>
</dbReference>
<organism evidence="10 11">
    <name type="scientific">Aerococcus urinae</name>
    <dbReference type="NCBI Taxonomy" id="1376"/>
    <lineage>
        <taxon>Bacteria</taxon>
        <taxon>Bacillati</taxon>
        <taxon>Bacillota</taxon>
        <taxon>Bacilli</taxon>
        <taxon>Lactobacillales</taxon>
        <taxon>Aerococcaceae</taxon>
        <taxon>Aerococcus</taxon>
    </lineage>
</organism>
<dbReference type="OrthoDB" id="6623712at2"/>